<protein>
    <submittedName>
        <fullName evidence="1">Uncharacterized protein</fullName>
    </submittedName>
</protein>
<dbReference type="RefSeq" id="WP_322464018.1">
    <property type="nucleotide sequence ID" value="NZ_JAXOJX010000001.1"/>
</dbReference>
<geneLocation type="plasmid" evidence="1">
    <name>unnamed</name>
</geneLocation>
<dbReference type="Proteomes" id="UP001293718">
    <property type="component" value="Unassembled WGS sequence"/>
</dbReference>
<sequence length="76" mass="8702">MTNIQRLMAQYKNRVAIALNEGGQTDIGNGYRLTWSWCSNPKYPSPRFKFVNLHNDSTGDHQTCIYDTQTGTLHQP</sequence>
<evidence type="ECO:0000313" key="1">
    <source>
        <dbReference type="EMBL" id="MDZ5455324.1"/>
    </source>
</evidence>
<dbReference type="EMBL" id="JAXOJX010000001">
    <property type="protein sequence ID" value="MDZ5455324.1"/>
    <property type="molecule type" value="Genomic_DNA"/>
</dbReference>
<reference evidence="1 2" key="1">
    <citation type="submission" date="2023-11" db="EMBL/GenBank/DDBJ databases">
        <title>Draft genome of Azohydromonas lata strain H1 (DSM1123), a polyhydroxyalkanoate producer.</title>
        <authorList>
            <person name="Traversa D."/>
            <person name="D'Addabbo P."/>
            <person name="Pazzani C."/>
            <person name="Manzari C."/>
            <person name="Chiara M."/>
            <person name="Scrascia M."/>
        </authorList>
    </citation>
    <scope>NUCLEOTIDE SEQUENCE [LARGE SCALE GENOMIC DNA]</scope>
    <source>
        <strain evidence="1 2">H1</strain>
        <plasmid evidence="1">unnamed</plasmid>
    </source>
</reference>
<evidence type="ECO:0000313" key="2">
    <source>
        <dbReference type="Proteomes" id="UP001293718"/>
    </source>
</evidence>
<accession>A0ABU5I8A7</accession>
<gene>
    <name evidence="1" type="ORF">SM757_01930</name>
</gene>
<keyword evidence="2" id="KW-1185">Reference proteome</keyword>
<name>A0ABU5I8A7_9BURK</name>
<comment type="caution">
    <text evidence="1">The sequence shown here is derived from an EMBL/GenBank/DDBJ whole genome shotgun (WGS) entry which is preliminary data.</text>
</comment>
<keyword evidence="1" id="KW-0614">Plasmid</keyword>
<proteinExistence type="predicted"/>
<organism evidence="1 2">
    <name type="scientific">Azohydromonas lata</name>
    <dbReference type="NCBI Taxonomy" id="45677"/>
    <lineage>
        <taxon>Bacteria</taxon>
        <taxon>Pseudomonadati</taxon>
        <taxon>Pseudomonadota</taxon>
        <taxon>Betaproteobacteria</taxon>
        <taxon>Burkholderiales</taxon>
        <taxon>Sphaerotilaceae</taxon>
        <taxon>Azohydromonas</taxon>
    </lineage>
</organism>